<name>A0A413VRS2_9BACE</name>
<comment type="caution">
    <text evidence="2">The sequence shown here is derived from an EMBL/GenBank/DDBJ whole genome shotgun (WGS) entry which is preliminary data.</text>
</comment>
<evidence type="ECO:0000313" key="2">
    <source>
        <dbReference type="EMBL" id="RHB36286.1"/>
    </source>
</evidence>
<dbReference type="SUPFAM" id="SSF56601">
    <property type="entry name" value="beta-lactamase/transpeptidase-like"/>
    <property type="match status" value="1"/>
</dbReference>
<reference evidence="2 3" key="1">
    <citation type="submission" date="2018-08" db="EMBL/GenBank/DDBJ databases">
        <title>A genome reference for cultivated species of the human gut microbiota.</title>
        <authorList>
            <person name="Zou Y."/>
            <person name="Xue W."/>
            <person name="Luo G."/>
        </authorList>
    </citation>
    <scope>NUCLEOTIDE SEQUENCE [LARGE SCALE GENOMIC DNA]</scope>
    <source>
        <strain evidence="2 3">AM40-30BH</strain>
    </source>
</reference>
<protein>
    <submittedName>
        <fullName evidence="2">Class A beta-lactamase-related serine hydrolase</fullName>
    </submittedName>
</protein>
<dbReference type="Proteomes" id="UP000284379">
    <property type="component" value="Unassembled WGS sequence"/>
</dbReference>
<dbReference type="InterPro" id="IPR001466">
    <property type="entry name" value="Beta-lactam-related"/>
</dbReference>
<dbReference type="InterPro" id="IPR012338">
    <property type="entry name" value="Beta-lactam/transpept-like"/>
</dbReference>
<dbReference type="PANTHER" id="PTHR46825">
    <property type="entry name" value="D-ALANYL-D-ALANINE-CARBOXYPEPTIDASE/ENDOPEPTIDASE AMPH"/>
    <property type="match status" value="1"/>
</dbReference>
<dbReference type="GO" id="GO:0016787">
    <property type="term" value="F:hydrolase activity"/>
    <property type="evidence" value="ECO:0007669"/>
    <property type="project" value="UniProtKB-KW"/>
</dbReference>
<evidence type="ECO:0000313" key="3">
    <source>
        <dbReference type="Proteomes" id="UP000284379"/>
    </source>
</evidence>
<gene>
    <name evidence="2" type="ORF">DW888_06465</name>
</gene>
<proteinExistence type="predicted"/>
<dbReference type="Gene3D" id="3.40.710.10">
    <property type="entry name" value="DD-peptidase/beta-lactamase superfamily"/>
    <property type="match status" value="1"/>
</dbReference>
<dbReference type="AlphaFoldDB" id="A0A413VRS2"/>
<dbReference type="RefSeq" id="WP_122201128.1">
    <property type="nucleotide sequence ID" value="NZ_CABJFV010000004.1"/>
</dbReference>
<sequence>MKKPIISCILFCLILLPIQGQEINTAKIDSFLNHIEKYNQGIGSVAISKGGKTVYTRRFGQNNLNKKQNGEAFKYRIGSITKLMTATLVEQLVEQGRLSLTETLDTYFPNIPNAPKISLTQLLNHSSGLGIYILRNDSLYFWTKLPQLL</sequence>
<dbReference type="Pfam" id="PF00144">
    <property type="entry name" value="Beta-lactamase"/>
    <property type="match status" value="1"/>
</dbReference>
<dbReference type="PANTHER" id="PTHR46825:SF9">
    <property type="entry name" value="BETA-LACTAMASE-RELATED DOMAIN-CONTAINING PROTEIN"/>
    <property type="match status" value="1"/>
</dbReference>
<evidence type="ECO:0000259" key="1">
    <source>
        <dbReference type="Pfam" id="PF00144"/>
    </source>
</evidence>
<accession>A0A413VRS2</accession>
<dbReference type="InterPro" id="IPR050491">
    <property type="entry name" value="AmpC-like"/>
</dbReference>
<feature type="domain" description="Beta-lactamase-related" evidence="1">
    <location>
        <begin position="43"/>
        <end position="134"/>
    </location>
</feature>
<organism evidence="2 3">
    <name type="scientific">Bacteroides nordii</name>
    <dbReference type="NCBI Taxonomy" id="291645"/>
    <lineage>
        <taxon>Bacteria</taxon>
        <taxon>Pseudomonadati</taxon>
        <taxon>Bacteroidota</taxon>
        <taxon>Bacteroidia</taxon>
        <taxon>Bacteroidales</taxon>
        <taxon>Bacteroidaceae</taxon>
        <taxon>Bacteroides</taxon>
    </lineage>
</organism>
<keyword evidence="2" id="KW-0378">Hydrolase</keyword>
<dbReference type="EMBL" id="QSGO01000004">
    <property type="protein sequence ID" value="RHB36286.1"/>
    <property type="molecule type" value="Genomic_DNA"/>
</dbReference>